<keyword evidence="6" id="KW-0539">Nucleus</keyword>
<proteinExistence type="predicted"/>
<evidence type="ECO:0000313" key="10">
    <source>
        <dbReference type="Proteomes" id="UP001149165"/>
    </source>
</evidence>
<dbReference type="CDD" id="cd00067">
    <property type="entry name" value="GAL4"/>
    <property type="match status" value="1"/>
</dbReference>
<comment type="caution">
    <text evidence="9">The sequence shown here is derived from an EMBL/GenBank/DDBJ whole genome shotgun (WGS) entry which is preliminary data.</text>
</comment>
<evidence type="ECO:0000313" key="9">
    <source>
        <dbReference type="EMBL" id="KAJ5097489.1"/>
    </source>
</evidence>
<dbReference type="Proteomes" id="UP001149165">
    <property type="component" value="Unassembled WGS sequence"/>
</dbReference>
<sequence>MMMIDPASNVQGGDLSSPPPSASGPIKRPSGRRNGRRNQAACDYCHTHRVKCDSGSALSCSRCLRKEIACVFTRQRRKRGRMSRRELANMEETYLCLSGKEAKQAEAEFNPMSPPDLNHAISSSSSSSSTSPWSPATNEVDIFLDVYIGSGHSVTRESQAWERKMLNTSEEGMSPVYPTEDSPGLSTESLASLPPLPEIGDPVEIVFHSPSQESPIISLQSPSSYLSPGNKSISQPVLKYPILNKIFSLVERHLSPQAMCHLLELYFTCSLPNHFHGVYRHNNGCILRETSFLSQEFRPTDPSLLTSMLWIAAMDDRAFTLFMSSSQQRRVCRFLGNLTMTLLEIATTAPPNSQENTDHSLIQPGASLDHVIAYIHVTWITSMEQNDASSKWWKAGLTLARHLKLNQEIKEILNFNNMTKTSQEYNDQEQLDELESPGPFHYDNTQPASDYMRENYYNTNHPIMTEEHREERRRTWWLLYIMDRHFAFSNNHPPNILDEECKNLLVPLDEYSWQAGFTKSNGFHRQDSPISHLGSQAKHQTFPDYCCRGSSIFGFLLPLMTITGEVMRLKTVCSQGNEAYEVQAAEVIRHLEIYQTSLATLMVDLPSSTIHSQTTNEAASLQLSQYSRQAEIVAMYASYIVQVLYILIVGKWDWLFLVEEKECWTSPAFSSTISHTLQATSWLKKILEFDPDMSFMPFFFSIQLLHGSLPVLLIVERLQRMSGEDILNACEIILRATESCLVTRSTDHQRNFRQLMRGAVAQARGRPVSASEIQRRRKAVFALYLWMRREPMGSSEPTVPF</sequence>
<keyword evidence="5" id="KW-0804">Transcription</keyword>
<evidence type="ECO:0000256" key="1">
    <source>
        <dbReference type="ARBA" id="ARBA00022723"/>
    </source>
</evidence>
<keyword evidence="3" id="KW-0805">Transcription regulation</keyword>
<dbReference type="AlphaFoldDB" id="A0A9W9FCD9"/>
<dbReference type="GO" id="GO:0000981">
    <property type="term" value="F:DNA-binding transcription factor activity, RNA polymerase II-specific"/>
    <property type="evidence" value="ECO:0007669"/>
    <property type="project" value="InterPro"/>
</dbReference>
<dbReference type="GO" id="GO:0008270">
    <property type="term" value="F:zinc ion binding"/>
    <property type="evidence" value="ECO:0007669"/>
    <property type="project" value="InterPro"/>
</dbReference>
<keyword evidence="10" id="KW-1185">Reference proteome</keyword>
<organism evidence="9 10">
    <name type="scientific">Penicillium angulare</name>
    <dbReference type="NCBI Taxonomy" id="116970"/>
    <lineage>
        <taxon>Eukaryota</taxon>
        <taxon>Fungi</taxon>
        <taxon>Dikarya</taxon>
        <taxon>Ascomycota</taxon>
        <taxon>Pezizomycotina</taxon>
        <taxon>Eurotiomycetes</taxon>
        <taxon>Eurotiomycetidae</taxon>
        <taxon>Eurotiales</taxon>
        <taxon>Aspergillaceae</taxon>
        <taxon>Penicillium</taxon>
    </lineage>
</organism>
<dbReference type="OrthoDB" id="39175at2759"/>
<accession>A0A9W9FCD9</accession>
<keyword evidence="2" id="KW-0862">Zinc</keyword>
<evidence type="ECO:0000259" key="8">
    <source>
        <dbReference type="PROSITE" id="PS50048"/>
    </source>
</evidence>
<feature type="domain" description="Zn(2)-C6 fungal-type" evidence="8">
    <location>
        <begin position="41"/>
        <end position="72"/>
    </location>
</feature>
<evidence type="ECO:0000256" key="7">
    <source>
        <dbReference type="SAM" id="MobiDB-lite"/>
    </source>
</evidence>
<keyword evidence="4" id="KW-0238">DNA-binding</keyword>
<dbReference type="PROSITE" id="PS50048">
    <property type="entry name" value="ZN2_CY6_FUNGAL_2"/>
    <property type="match status" value="1"/>
</dbReference>
<dbReference type="SMART" id="SM00066">
    <property type="entry name" value="GAL4"/>
    <property type="match status" value="1"/>
</dbReference>
<evidence type="ECO:0000256" key="3">
    <source>
        <dbReference type="ARBA" id="ARBA00023015"/>
    </source>
</evidence>
<dbReference type="InterPro" id="IPR001138">
    <property type="entry name" value="Zn2Cys6_DnaBD"/>
</dbReference>
<evidence type="ECO:0000256" key="4">
    <source>
        <dbReference type="ARBA" id="ARBA00023125"/>
    </source>
</evidence>
<dbReference type="InterPro" id="IPR036864">
    <property type="entry name" value="Zn2-C6_fun-type_DNA-bd_sf"/>
</dbReference>
<feature type="compositionally biased region" description="Low complexity" evidence="7">
    <location>
        <begin position="122"/>
        <end position="131"/>
    </location>
</feature>
<dbReference type="SUPFAM" id="SSF57701">
    <property type="entry name" value="Zn2/Cys6 DNA-binding domain"/>
    <property type="match status" value="1"/>
</dbReference>
<reference evidence="9" key="2">
    <citation type="journal article" date="2023" name="IMA Fungus">
        <title>Comparative genomic study of the Penicillium genus elucidates a diverse pangenome and 15 lateral gene transfer events.</title>
        <authorList>
            <person name="Petersen C."/>
            <person name="Sorensen T."/>
            <person name="Nielsen M.R."/>
            <person name="Sondergaard T.E."/>
            <person name="Sorensen J.L."/>
            <person name="Fitzpatrick D.A."/>
            <person name="Frisvad J.C."/>
            <person name="Nielsen K.L."/>
        </authorList>
    </citation>
    <scope>NUCLEOTIDE SEQUENCE</scope>
    <source>
        <strain evidence="9">IBT 30069</strain>
    </source>
</reference>
<dbReference type="PANTHER" id="PTHR47663:SF2">
    <property type="entry name" value="ARABINOLYTIC TRANSCRIPTIONAL ACTIVATOR ARAR-RELATED"/>
    <property type="match status" value="1"/>
</dbReference>
<dbReference type="Gene3D" id="4.10.240.10">
    <property type="entry name" value="Zn(2)-C6 fungal-type DNA-binding domain"/>
    <property type="match status" value="1"/>
</dbReference>
<dbReference type="CDD" id="cd12148">
    <property type="entry name" value="fungal_TF_MHR"/>
    <property type="match status" value="1"/>
</dbReference>
<feature type="region of interest" description="Disordered" evidence="7">
    <location>
        <begin position="114"/>
        <end position="134"/>
    </location>
</feature>
<dbReference type="InterPro" id="IPR051439">
    <property type="entry name" value="XlnR/Xlr1"/>
</dbReference>
<dbReference type="Pfam" id="PF00172">
    <property type="entry name" value="Zn_clus"/>
    <property type="match status" value="1"/>
</dbReference>
<dbReference type="GO" id="GO:0003677">
    <property type="term" value="F:DNA binding"/>
    <property type="evidence" value="ECO:0007669"/>
    <property type="project" value="UniProtKB-KW"/>
</dbReference>
<keyword evidence="1" id="KW-0479">Metal-binding</keyword>
<dbReference type="EMBL" id="JAPQKH010000005">
    <property type="protein sequence ID" value="KAJ5097489.1"/>
    <property type="molecule type" value="Genomic_DNA"/>
</dbReference>
<dbReference type="Pfam" id="PF04082">
    <property type="entry name" value="Fungal_trans"/>
    <property type="match status" value="1"/>
</dbReference>
<reference evidence="9" key="1">
    <citation type="submission" date="2022-11" db="EMBL/GenBank/DDBJ databases">
        <authorList>
            <person name="Petersen C."/>
        </authorList>
    </citation>
    <scope>NUCLEOTIDE SEQUENCE</scope>
    <source>
        <strain evidence="9">IBT 30069</strain>
    </source>
</reference>
<dbReference type="InterPro" id="IPR007219">
    <property type="entry name" value="XnlR_reg_dom"/>
</dbReference>
<dbReference type="PROSITE" id="PS00463">
    <property type="entry name" value="ZN2_CY6_FUNGAL_1"/>
    <property type="match status" value="1"/>
</dbReference>
<evidence type="ECO:0000256" key="2">
    <source>
        <dbReference type="ARBA" id="ARBA00022833"/>
    </source>
</evidence>
<gene>
    <name evidence="9" type="ORF">N7456_008210</name>
</gene>
<evidence type="ECO:0000256" key="6">
    <source>
        <dbReference type="ARBA" id="ARBA00023242"/>
    </source>
</evidence>
<feature type="region of interest" description="Disordered" evidence="7">
    <location>
        <begin position="1"/>
        <end position="37"/>
    </location>
</feature>
<dbReference type="PANTHER" id="PTHR47663">
    <property type="entry name" value="XYLANOLYTIC TRANSCRIPTIONAL ACTIVATOR XLNR-RELATED"/>
    <property type="match status" value="1"/>
</dbReference>
<dbReference type="GO" id="GO:0006351">
    <property type="term" value="P:DNA-templated transcription"/>
    <property type="evidence" value="ECO:0007669"/>
    <property type="project" value="InterPro"/>
</dbReference>
<protein>
    <recommendedName>
        <fullName evidence="8">Zn(2)-C6 fungal-type domain-containing protein</fullName>
    </recommendedName>
</protein>
<name>A0A9W9FCD9_9EURO</name>
<evidence type="ECO:0000256" key="5">
    <source>
        <dbReference type="ARBA" id="ARBA00023163"/>
    </source>
</evidence>
<dbReference type="SMART" id="SM00906">
    <property type="entry name" value="Fungal_trans"/>
    <property type="match status" value="1"/>
</dbReference>